<dbReference type="AlphaFoldDB" id="A0A8J2PUA0"/>
<proteinExistence type="predicted"/>
<keyword evidence="3" id="KW-1185">Reference proteome</keyword>
<dbReference type="EMBL" id="CAJVCH010568546">
    <property type="protein sequence ID" value="CAG7833114.1"/>
    <property type="molecule type" value="Genomic_DNA"/>
</dbReference>
<dbReference type="InterPro" id="IPR041698">
    <property type="entry name" value="Methyltransf_25"/>
</dbReference>
<evidence type="ECO:0000259" key="1">
    <source>
        <dbReference type="Pfam" id="PF13649"/>
    </source>
</evidence>
<dbReference type="Proteomes" id="UP000708208">
    <property type="component" value="Unassembled WGS sequence"/>
</dbReference>
<gene>
    <name evidence="2" type="ORF">AFUS01_LOCUS42760</name>
</gene>
<protein>
    <recommendedName>
        <fullName evidence="1">Methyltransferase domain-containing protein</fullName>
    </recommendedName>
</protein>
<dbReference type="OrthoDB" id="16816at2759"/>
<accession>A0A8J2PUA0</accession>
<evidence type="ECO:0000313" key="2">
    <source>
        <dbReference type="EMBL" id="CAG7833114.1"/>
    </source>
</evidence>
<comment type="caution">
    <text evidence="2">The sequence shown here is derived from an EMBL/GenBank/DDBJ whole genome shotgun (WGS) entry which is preliminary data.</text>
</comment>
<name>A0A8J2PUA0_9HEXA</name>
<feature type="domain" description="Methyltransferase" evidence="1">
    <location>
        <begin position="6"/>
        <end position="71"/>
    </location>
</feature>
<feature type="non-terminal residue" evidence="2">
    <location>
        <position position="1"/>
    </location>
</feature>
<dbReference type="Pfam" id="PF13649">
    <property type="entry name" value="Methyltransf_25"/>
    <property type="match status" value="1"/>
</dbReference>
<reference evidence="2" key="1">
    <citation type="submission" date="2021-06" db="EMBL/GenBank/DDBJ databases">
        <authorList>
            <person name="Hodson N. C."/>
            <person name="Mongue J. A."/>
            <person name="Jaron S. K."/>
        </authorList>
    </citation>
    <scope>NUCLEOTIDE SEQUENCE</scope>
</reference>
<dbReference type="CDD" id="cd02440">
    <property type="entry name" value="AdoMet_MTases"/>
    <property type="match status" value="1"/>
</dbReference>
<sequence length="74" mass="7987">RDLSVVLDLGCGKGHVMKHLHSNIVGSVVATDRSAKILAVAEVPEDVICHKVVMDEENINFGNNKFDMVLSGLT</sequence>
<organism evidence="2 3">
    <name type="scientific">Allacma fusca</name>
    <dbReference type="NCBI Taxonomy" id="39272"/>
    <lineage>
        <taxon>Eukaryota</taxon>
        <taxon>Metazoa</taxon>
        <taxon>Ecdysozoa</taxon>
        <taxon>Arthropoda</taxon>
        <taxon>Hexapoda</taxon>
        <taxon>Collembola</taxon>
        <taxon>Symphypleona</taxon>
        <taxon>Sminthuridae</taxon>
        <taxon>Allacma</taxon>
    </lineage>
</organism>
<evidence type="ECO:0000313" key="3">
    <source>
        <dbReference type="Proteomes" id="UP000708208"/>
    </source>
</evidence>